<sequence>MKLLTLFNEFEKSFIEFEEEFKKILEIDIINEEQFNAVTNIFDDTSRNFNKFLIINVSEDLLKRLEDLIYRSLNDRFYSFADLDYRKEDLFKEIKYKIFNIKSILNLIKISDSLMLNTSFIEERFDLTIEEKKEILLDKLYHLRKHDTYWSVNRIFWLNEVHMDSEEEAEQIASQLQRTGLVTSENSYNNWNIKISAKGKQTIERKILSAKPKIKEHNKNSLMDIFISHSSQDIETAKLLIDLINSSLKIPAKRIRCTSVDGYRLPAGASTEQQLKNEVNDCKVLLGLISHNSINSAYVLFELGARWGQSKPLVPLVTNKKGNELLKGPLSGINALNTSVAAQLHQLISDLANMLKIKSELPAVYQEKIDALVQYSLKETIAV</sequence>
<dbReference type="RefSeq" id="WP_379041055.1">
    <property type="nucleotide sequence ID" value="NZ_JBHSKW010000006.1"/>
</dbReference>
<organism evidence="2 3">
    <name type="scientific">Pedobacter alpinus</name>
    <dbReference type="NCBI Taxonomy" id="1590643"/>
    <lineage>
        <taxon>Bacteria</taxon>
        <taxon>Pseudomonadati</taxon>
        <taxon>Bacteroidota</taxon>
        <taxon>Sphingobacteriia</taxon>
        <taxon>Sphingobacteriales</taxon>
        <taxon>Sphingobacteriaceae</taxon>
        <taxon>Pedobacter</taxon>
    </lineage>
</organism>
<proteinExistence type="predicted"/>
<dbReference type="EMBL" id="JBHULV010000005">
    <property type="protein sequence ID" value="MFD2730281.1"/>
    <property type="molecule type" value="Genomic_DNA"/>
</dbReference>
<evidence type="ECO:0000313" key="3">
    <source>
        <dbReference type="Proteomes" id="UP001597546"/>
    </source>
</evidence>
<gene>
    <name evidence="2" type="ORF">ACFSSE_01040</name>
</gene>
<comment type="caution">
    <text evidence="2">The sequence shown here is derived from an EMBL/GenBank/DDBJ whole genome shotgun (WGS) entry which is preliminary data.</text>
</comment>
<evidence type="ECO:0000259" key="1">
    <source>
        <dbReference type="PROSITE" id="PS50104"/>
    </source>
</evidence>
<keyword evidence="2" id="KW-0675">Receptor</keyword>
<protein>
    <submittedName>
        <fullName evidence="2">Toll/interleukin-1 receptor domain-containing protein</fullName>
    </submittedName>
</protein>
<dbReference type="SUPFAM" id="SSF52200">
    <property type="entry name" value="Toll/Interleukin receptor TIR domain"/>
    <property type="match status" value="1"/>
</dbReference>
<reference evidence="3" key="1">
    <citation type="journal article" date="2019" name="Int. J. Syst. Evol. Microbiol.">
        <title>The Global Catalogue of Microorganisms (GCM) 10K type strain sequencing project: providing services to taxonomists for standard genome sequencing and annotation.</title>
        <authorList>
            <consortium name="The Broad Institute Genomics Platform"/>
            <consortium name="The Broad Institute Genome Sequencing Center for Infectious Disease"/>
            <person name="Wu L."/>
            <person name="Ma J."/>
        </authorList>
    </citation>
    <scope>NUCLEOTIDE SEQUENCE [LARGE SCALE GENOMIC DNA]</scope>
    <source>
        <strain evidence="3">KCTC 42456</strain>
    </source>
</reference>
<keyword evidence="3" id="KW-1185">Reference proteome</keyword>
<dbReference type="PROSITE" id="PS50104">
    <property type="entry name" value="TIR"/>
    <property type="match status" value="1"/>
</dbReference>
<dbReference type="Pfam" id="PF13676">
    <property type="entry name" value="TIR_2"/>
    <property type="match status" value="1"/>
</dbReference>
<dbReference type="Proteomes" id="UP001597546">
    <property type="component" value="Unassembled WGS sequence"/>
</dbReference>
<accession>A0ABW5TQ98</accession>
<name>A0ABW5TQ98_9SPHI</name>
<dbReference type="InterPro" id="IPR000157">
    <property type="entry name" value="TIR_dom"/>
</dbReference>
<dbReference type="InterPro" id="IPR035897">
    <property type="entry name" value="Toll_tir_struct_dom_sf"/>
</dbReference>
<feature type="domain" description="TIR" evidence="1">
    <location>
        <begin position="221"/>
        <end position="377"/>
    </location>
</feature>
<dbReference type="Gene3D" id="3.40.50.10140">
    <property type="entry name" value="Toll/interleukin-1 receptor homology (TIR) domain"/>
    <property type="match status" value="1"/>
</dbReference>
<evidence type="ECO:0000313" key="2">
    <source>
        <dbReference type="EMBL" id="MFD2730281.1"/>
    </source>
</evidence>